<sequence length="450" mass="46878">MGTFGVPPAARARWGDDALMVLPAVAGVYCKAYPAGVVALPQARGLAGFGGASAGYDLLLGEVGGGGPGGGGPAAVPRQPTEYFADRVTAGAPCPAALHDLWTVTPPATGNADTDGKAWATWHPALDPIFHCQYGHEHGSSPARLPGIPPPPFSLVAWANGREAESHTGFKGYAFRTPTGEGVYITAHIDTASLRRAHTRFHTVSLAVVSAGGELVMDTRCKGDFGFAFTLPTDFLTNFRPLPLGRVNEALRAAAEADPAVQPIHRSRRMTVVDPLDPGIDAADLPVGRYEQWRGGFGTCTTAPDSNGGLEVDVQDPLTGCPSLACPVSARPVALAPTRDARRNVGFASRGLRRSLTLDALTIGRAACRWGAEAPPTVGDRWWTNPACTAVLPGPAAGAVPQLVSASWAGLTLDGKYASEDSWSGWYSQIPRSSSADGMEVVDGGVGREN</sequence>
<name>A0ACC3CB98_PYRYE</name>
<evidence type="ECO:0000313" key="1">
    <source>
        <dbReference type="EMBL" id="KAK1867063.1"/>
    </source>
</evidence>
<reference evidence="1" key="1">
    <citation type="submission" date="2019-11" db="EMBL/GenBank/DDBJ databases">
        <title>Nori genome reveals adaptations in red seaweeds to the harsh intertidal environment.</title>
        <authorList>
            <person name="Wang D."/>
            <person name="Mao Y."/>
        </authorList>
    </citation>
    <scope>NUCLEOTIDE SEQUENCE</scope>
    <source>
        <tissue evidence="1">Gametophyte</tissue>
    </source>
</reference>
<accession>A0ACC3CB98</accession>
<proteinExistence type="predicted"/>
<keyword evidence="2" id="KW-1185">Reference proteome</keyword>
<comment type="caution">
    <text evidence="1">The sequence shown here is derived from an EMBL/GenBank/DDBJ whole genome shotgun (WGS) entry which is preliminary data.</text>
</comment>
<evidence type="ECO:0000313" key="2">
    <source>
        <dbReference type="Proteomes" id="UP000798662"/>
    </source>
</evidence>
<organism evidence="1 2">
    <name type="scientific">Pyropia yezoensis</name>
    <name type="common">Susabi-nori</name>
    <name type="synonym">Porphyra yezoensis</name>
    <dbReference type="NCBI Taxonomy" id="2788"/>
    <lineage>
        <taxon>Eukaryota</taxon>
        <taxon>Rhodophyta</taxon>
        <taxon>Bangiophyceae</taxon>
        <taxon>Bangiales</taxon>
        <taxon>Bangiaceae</taxon>
        <taxon>Pyropia</taxon>
    </lineage>
</organism>
<protein>
    <submittedName>
        <fullName evidence="1">Uncharacterized protein</fullName>
    </submittedName>
</protein>
<dbReference type="EMBL" id="CM020620">
    <property type="protein sequence ID" value="KAK1867063.1"/>
    <property type="molecule type" value="Genomic_DNA"/>
</dbReference>
<gene>
    <name evidence="1" type="ORF">I4F81_009573</name>
</gene>
<dbReference type="Proteomes" id="UP000798662">
    <property type="component" value="Chromosome 3"/>
</dbReference>